<keyword evidence="2" id="KW-1185">Reference proteome</keyword>
<reference evidence="1 2" key="1">
    <citation type="submission" date="2019-05" db="EMBL/GenBank/DDBJ databases">
        <authorList>
            <person name="Pankratov T."/>
            <person name="Grouzdev D."/>
        </authorList>
    </citation>
    <scope>NUCLEOTIDE SEQUENCE [LARGE SCALE GENOMIC DNA]</scope>
    <source>
        <strain evidence="1 2">KEBCLARHB70R</strain>
    </source>
</reference>
<dbReference type="Pfam" id="PF01244">
    <property type="entry name" value="Peptidase_M19"/>
    <property type="match status" value="1"/>
</dbReference>
<gene>
    <name evidence="1" type="ORF">FE263_01455</name>
</gene>
<dbReference type="RefSeq" id="WP_138324171.1">
    <property type="nucleotide sequence ID" value="NZ_VCDI01000001.1"/>
</dbReference>
<name>A0A5R9JHX1_9PROT</name>
<sequence length="342" mass="36361">MTDIHALHRSILTLDSHIDIPWPGSAADDPFTDTAKRRVDLPKMLRGSLRAGCFAAYIPQGPRDPAGYEAASARALAMLDAIAAMGSSRDGIASRLCTDSDAIEAAFADGAIAIVPAVENGHAIGEDLGVLAQLRARGARYMTMTHNGHNALADSAIPRRDLADAETLHGGLSPLGREAIAEMNRLGMLVDVSHLSRQSMLQAAMHSRTPVVATHSCVRALCDHPRNLDDTQLDALRDTEGLIQITAMPSFLRRKPDAASASVKDFVDHLDYVVQRIGVAHVGISSDFDGGGAIAGWSNAAESEAVTAELVSRSYGHTEISAFWGGNFLRLLRQADAVAEQG</sequence>
<dbReference type="GO" id="GO:0006508">
    <property type="term" value="P:proteolysis"/>
    <property type="evidence" value="ECO:0007669"/>
    <property type="project" value="InterPro"/>
</dbReference>
<dbReference type="SUPFAM" id="SSF51556">
    <property type="entry name" value="Metallo-dependent hydrolases"/>
    <property type="match status" value="1"/>
</dbReference>
<evidence type="ECO:0000313" key="2">
    <source>
        <dbReference type="Proteomes" id="UP000305654"/>
    </source>
</evidence>
<dbReference type="PROSITE" id="PS51365">
    <property type="entry name" value="RENAL_DIPEPTIDASE_2"/>
    <property type="match status" value="1"/>
</dbReference>
<dbReference type="GO" id="GO:0070573">
    <property type="term" value="F:metallodipeptidase activity"/>
    <property type="evidence" value="ECO:0007669"/>
    <property type="project" value="InterPro"/>
</dbReference>
<dbReference type="PANTHER" id="PTHR10443">
    <property type="entry name" value="MICROSOMAL DIPEPTIDASE"/>
    <property type="match status" value="1"/>
</dbReference>
<dbReference type="CDD" id="cd01301">
    <property type="entry name" value="rDP_like"/>
    <property type="match status" value="1"/>
</dbReference>
<accession>A0A5R9JHX1</accession>
<evidence type="ECO:0000313" key="1">
    <source>
        <dbReference type="EMBL" id="TLU73918.1"/>
    </source>
</evidence>
<protein>
    <submittedName>
        <fullName evidence="1">Membrane dipeptidase</fullName>
    </submittedName>
</protein>
<comment type="caution">
    <text evidence="1">The sequence shown here is derived from an EMBL/GenBank/DDBJ whole genome shotgun (WGS) entry which is preliminary data.</text>
</comment>
<dbReference type="OrthoDB" id="9804920at2"/>
<dbReference type="InterPro" id="IPR008257">
    <property type="entry name" value="Pept_M19"/>
</dbReference>
<dbReference type="Proteomes" id="UP000305654">
    <property type="component" value="Unassembled WGS sequence"/>
</dbReference>
<dbReference type="EMBL" id="VCDI01000001">
    <property type="protein sequence ID" value="TLU73918.1"/>
    <property type="molecule type" value="Genomic_DNA"/>
</dbReference>
<proteinExistence type="predicted"/>
<dbReference type="AlphaFoldDB" id="A0A5R9JHX1"/>
<dbReference type="Gene3D" id="3.20.20.140">
    <property type="entry name" value="Metal-dependent hydrolases"/>
    <property type="match status" value="1"/>
</dbReference>
<dbReference type="InterPro" id="IPR032466">
    <property type="entry name" value="Metal_Hydrolase"/>
</dbReference>
<organism evidence="1 2">
    <name type="scientific">Lichenicoccus roseus</name>
    <dbReference type="NCBI Taxonomy" id="2683649"/>
    <lineage>
        <taxon>Bacteria</taxon>
        <taxon>Pseudomonadati</taxon>
        <taxon>Pseudomonadota</taxon>
        <taxon>Alphaproteobacteria</taxon>
        <taxon>Acetobacterales</taxon>
        <taxon>Acetobacteraceae</taxon>
        <taxon>Lichenicoccus</taxon>
    </lineage>
</organism>
<dbReference type="PANTHER" id="PTHR10443:SF12">
    <property type="entry name" value="DIPEPTIDASE"/>
    <property type="match status" value="1"/>
</dbReference>